<dbReference type="Proteomes" id="UP001279642">
    <property type="component" value="Unassembled WGS sequence"/>
</dbReference>
<keyword evidence="2" id="KW-1185">Reference proteome</keyword>
<evidence type="ECO:0000313" key="2">
    <source>
        <dbReference type="Proteomes" id="UP001279642"/>
    </source>
</evidence>
<dbReference type="EMBL" id="JAXCLW010000001">
    <property type="protein sequence ID" value="MDY0882206.1"/>
    <property type="molecule type" value="Genomic_DNA"/>
</dbReference>
<proteinExistence type="predicted"/>
<dbReference type="Pfam" id="PF07310">
    <property type="entry name" value="PAS_5"/>
    <property type="match status" value="1"/>
</dbReference>
<accession>A0ABU5E7Q5</accession>
<name>A0ABU5E7Q5_9PROT</name>
<dbReference type="RefSeq" id="WP_320507233.1">
    <property type="nucleotide sequence ID" value="NZ_JAXCLW010000001.1"/>
</dbReference>
<comment type="caution">
    <text evidence="1">The sequence shown here is derived from an EMBL/GenBank/DDBJ whole genome shotgun (WGS) entry which is preliminary data.</text>
</comment>
<dbReference type="InterPro" id="IPR009922">
    <property type="entry name" value="DUF1457"/>
</dbReference>
<sequence>MQEAPSVANLNSAVLSGLDAYWRQQCAGRDMPRRADIDPIALKQILPRIILTRIEYAPLRILYTVVGTQCVASAGFDYTGYYLDELDMSAEVGTHWPAVYGRIIDERRPVFGVCGTALSNGQSRPYVAGLYPLSDENGEISHVIAIEDIVLEPTDELLMVPTQPIVLKPRQNGRVAS</sequence>
<organism evidence="1 2">
    <name type="scientific">Dongia soli</name>
    <dbReference type="NCBI Taxonomy" id="600628"/>
    <lineage>
        <taxon>Bacteria</taxon>
        <taxon>Pseudomonadati</taxon>
        <taxon>Pseudomonadota</taxon>
        <taxon>Alphaproteobacteria</taxon>
        <taxon>Rhodospirillales</taxon>
        <taxon>Dongiaceae</taxon>
        <taxon>Dongia</taxon>
    </lineage>
</organism>
<evidence type="ECO:0000313" key="1">
    <source>
        <dbReference type="EMBL" id="MDY0882206.1"/>
    </source>
</evidence>
<protein>
    <submittedName>
        <fullName evidence="1">PAS domain-containing protein</fullName>
    </submittedName>
</protein>
<reference evidence="1 2" key="1">
    <citation type="journal article" date="2016" name="Antonie Van Leeuwenhoek">
        <title>Dongia soli sp. nov., isolated from soil from Dokdo, Korea.</title>
        <authorList>
            <person name="Kim D.U."/>
            <person name="Lee H."/>
            <person name="Kim H."/>
            <person name="Kim S.G."/>
            <person name="Ka J.O."/>
        </authorList>
    </citation>
    <scope>NUCLEOTIDE SEQUENCE [LARGE SCALE GENOMIC DNA]</scope>
    <source>
        <strain evidence="1 2">D78</strain>
    </source>
</reference>
<gene>
    <name evidence="1" type="ORF">SMD27_05080</name>
</gene>